<evidence type="ECO:0000313" key="2">
    <source>
        <dbReference type="EMBL" id="KAF1994735.1"/>
    </source>
</evidence>
<dbReference type="InterPro" id="IPR010730">
    <property type="entry name" value="HET"/>
</dbReference>
<sequence>MAETGIKDNLCSRCAPVFQNPFPGVVGDESSLLQVAIDVDGKDFEHSAVTKRCFICRRCWLHMGEEKPTLRENDVVWMLYRLDHRSSFGDPYKDCLDLQLMIDWHILSDPQREYGLSFVITALDELPSPRIPDVRRLPPATGSDQSLDTLKRWMQNCVSEHSQCDGGIHNQDFIPSRLLHFEDSGDTWRLHVKSEDGDPLDTRWIALSYRWGQSKHLTLTASTYNAFRDGMRISELPKTFREVIQVARMLGTNYVWIDAMCIQQDSAEDWKHESQQMHNVYGNSFCTVAASWAPDPTGGLFHERDAADIRCGIFETQWATEGRPSLANVRVFQRDAWNDQIHRSPLHSRGWALQERLLPSRFISFTEHQILWDCNNARKCEIFAQYPPREYSEPRGRSERVLNYLTAESWEEEKGHMSLALFESWRDVIVSYSMCKLTLPTDKLVAIGGIASLFKLWTQDSYFYGIWRSRIFDFLLWTVDDGKGKTKKSTACGAPSWSWASIEGSVHVQIIETLKDGAYTYPFSASVHWDETAEESPDSGEGKGFLLLHGYRPAPVLKTRLLGDPRRCNGIRANYEDGPLAIWVQLDAELGQLDTEASTECYLVLLRIAPDYDYSGLKGDLHTCSAGSGQGIIIQQAPEGPDDYYVRIGYFQSQHWEEEHLAHFGLHMDGEGKLVVIAEDRRSTFRII</sequence>
<gene>
    <name evidence="2" type="ORF">P154DRAFT_475462</name>
</gene>
<dbReference type="EMBL" id="ML977652">
    <property type="protein sequence ID" value="KAF1994735.1"/>
    <property type="molecule type" value="Genomic_DNA"/>
</dbReference>
<dbReference type="PANTHER" id="PTHR33112:SF10">
    <property type="entry name" value="TOL"/>
    <property type="match status" value="1"/>
</dbReference>
<accession>A0A6A5W6H7</accession>
<dbReference type="Proteomes" id="UP000799779">
    <property type="component" value="Unassembled WGS sequence"/>
</dbReference>
<dbReference type="OrthoDB" id="5362512at2759"/>
<evidence type="ECO:0000313" key="3">
    <source>
        <dbReference type="Proteomes" id="UP000799779"/>
    </source>
</evidence>
<evidence type="ECO:0000259" key="1">
    <source>
        <dbReference type="Pfam" id="PF06985"/>
    </source>
</evidence>
<dbReference type="PANTHER" id="PTHR33112">
    <property type="entry name" value="DOMAIN PROTEIN, PUTATIVE-RELATED"/>
    <property type="match status" value="1"/>
</dbReference>
<reference evidence="2" key="1">
    <citation type="journal article" date="2020" name="Stud. Mycol.">
        <title>101 Dothideomycetes genomes: a test case for predicting lifestyles and emergence of pathogens.</title>
        <authorList>
            <person name="Haridas S."/>
            <person name="Albert R."/>
            <person name="Binder M."/>
            <person name="Bloem J."/>
            <person name="Labutti K."/>
            <person name="Salamov A."/>
            <person name="Andreopoulos B."/>
            <person name="Baker S."/>
            <person name="Barry K."/>
            <person name="Bills G."/>
            <person name="Bluhm B."/>
            <person name="Cannon C."/>
            <person name="Castanera R."/>
            <person name="Culley D."/>
            <person name="Daum C."/>
            <person name="Ezra D."/>
            <person name="Gonzalez J."/>
            <person name="Henrissat B."/>
            <person name="Kuo A."/>
            <person name="Liang C."/>
            <person name="Lipzen A."/>
            <person name="Lutzoni F."/>
            <person name="Magnuson J."/>
            <person name="Mondo S."/>
            <person name="Nolan M."/>
            <person name="Ohm R."/>
            <person name="Pangilinan J."/>
            <person name="Park H.-J."/>
            <person name="Ramirez L."/>
            <person name="Alfaro M."/>
            <person name="Sun H."/>
            <person name="Tritt A."/>
            <person name="Yoshinaga Y."/>
            <person name="Zwiers L.-H."/>
            <person name="Turgeon B."/>
            <person name="Goodwin S."/>
            <person name="Spatafora J."/>
            <person name="Crous P."/>
            <person name="Grigoriev I."/>
        </authorList>
    </citation>
    <scope>NUCLEOTIDE SEQUENCE</scope>
    <source>
        <strain evidence="2">CBS 123094</strain>
    </source>
</reference>
<proteinExistence type="predicted"/>
<keyword evidence="3" id="KW-1185">Reference proteome</keyword>
<feature type="domain" description="Heterokaryon incompatibility" evidence="1">
    <location>
        <begin position="204"/>
        <end position="355"/>
    </location>
</feature>
<organism evidence="2 3">
    <name type="scientific">Amniculicola lignicola CBS 123094</name>
    <dbReference type="NCBI Taxonomy" id="1392246"/>
    <lineage>
        <taxon>Eukaryota</taxon>
        <taxon>Fungi</taxon>
        <taxon>Dikarya</taxon>
        <taxon>Ascomycota</taxon>
        <taxon>Pezizomycotina</taxon>
        <taxon>Dothideomycetes</taxon>
        <taxon>Pleosporomycetidae</taxon>
        <taxon>Pleosporales</taxon>
        <taxon>Amniculicolaceae</taxon>
        <taxon>Amniculicola</taxon>
    </lineage>
</organism>
<protein>
    <submittedName>
        <fullName evidence="2">HET-domain-containing protein</fullName>
    </submittedName>
</protein>
<dbReference type="AlphaFoldDB" id="A0A6A5W6H7"/>
<name>A0A6A5W6H7_9PLEO</name>
<dbReference type="Pfam" id="PF06985">
    <property type="entry name" value="HET"/>
    <property type="match status" value="1"/>
</dbReference>